<keyword evidence="1" id="KW-0732">Signal</keyword>
<reference evidence="2 3" key="2">
    <citation type="journal article" date="2024" name="G3 (Bethesda)">
        <title>The genome of the cryopelagic Antarctic bald notothen, Trematomus borchgrevinki.</title>
        <authorList>
            <person name="Rayamajhi N."/>
            <person name="Rivera-Colon A.G."/>
            <person name="Minhas B.F."/>
            <person name="Cheng C.C."/>
            <person name="Catchen J.M."/>
        </authorList>
    </citation>
    <scope>NUCLEOTIDE SEQUENCE [LARGE SCALE GENOMIC DNA]</scope>
    <source>
        <strain evidence="2">AGRC-2024</strain>
    </source>
</reference>
<protein>
    <recommendedName>
        <fullName evidence="4">Interleukin-21</fullName>
    </recommendedName>
</protein>
<dbReference type="SUPFAM" id="SSF47266">
    <property type="entry name" value="4-helical cytokines"/>
    <property type="match status" value="1"/>
</dbReference>
<proteinExistence type="predicted"/>
<organism evidence="2 3">
    <name type="scientific">Pagothenia borchgrevinki</name>
    <name type="common">Bald rockcod</name>
    <name type="synonym">Trematomus borchgrevinki</name>
    <dbReference type="NCBI Taxonomy" id="8213"/>
    <lineage>
        <taxon>Eukaryota</taxon>
        <taxon>Metazoa</taxon>
        <taxon>Chordata</taxon>
        <taxon>Craniata</taxon>
        <taxon>Vertebrata</taxon>
        <taxon>Euteleostomi</taxon>
        <taxon>Actinopterygii</taxon>
        <taxon>Neopterygii</taxon>
        <taxon>Teleostei</taxon>
        <taxon>Neoteleostei</taxon>
        <taxon>Acanthomorphata</taxon>
        <taxon>Eupercaria</taxon>
        <taxon>Perciformes</taxon>
        <taxon>Notothenioidei</taxon>
        <taxon>Nototheniidae</taxon>
        <taxon>Pagothenia</taxon>
    </lineage>
</organism>
<keyword evidence="3" id="KW-1185">Reference proteome</keyword>
<name>A0ABD2FSU2_PAGBO</name>
<evidence type="ECO:0000313" key="2">
    <source>
        <dbReference type="EMBL" id="KAL3044531.1"/>
    </source>
</evidence>
<feature type="signal peptide" evidence="1">
    <location>
        <begin position="1"/>
        <end position="17"/>
    </location>
</feature>
<dbReference type="InterPro" id="IPR009079">
    <property type="entry name" value="4_helix_cytokine-like_core"/>
</dbReference>
<gene>
    <name evidence="2" type="ORF">OYC64_012927</name>
</gene>
<dbReference type="AlphaFoldDB" id="A0ABD2FSU2"/>
<evidence type="ECO:0000313" key="3">
    <source>
        <dbReference type="Proteomes" id="UP001619887"/>
    </source>
</evidence>
<dbReference type="Proteomes" id="UP001619887">
    <property type="component" value="Unassembled WGS sequence"/>
</dbReference>
<comment type="caution">
    <text evidence="2">The sequence shown here is derived from an EMBL/GenBank/DDBJ whole genome shotgun (WGS) entry which is preliminary data.</text>
</comment>
<dbReference type="EMBL" id="JBIYXZ010002087">
    <property type="protein sequence ID" value="KAL3044531.1"/>
    <property type="molecule type" value="Genomic_DNA"/>
</dbReference>
<evidence type="ECO:0000256" key="1">
    <source>
        <dbReference type="SAM" id="SignalP"/>
    </source>
</evidence>
<feature type="chain" id="PRO_5044742414" description="Interleukin-21" evidence="1">
    <location>
        <begin position="18"/>
        <end position="138"/>
    </location>
</feature>
<dbReference type="Gene3D" id="1.20.1250.70">
    <property type="entry name" value="Interleukin-15/Interleukin-21"/>
    <property type="match status" value="1"/>
</dbReference>
<sequence length="138" mass="15490">MKLVVFCLFAVFCSSLASPVPTKGGVRLLKEAIRFLDDLKDKVELNTQMLNTLPQNIEDSCCPLKCFQDNLKSHFNSKDIKRLSNSLNSTITATHLCSSGNDTMLQCTDCDSHPRENAGIFFKRLESFVEKAISRLIE</sequence>
<evidence type="ECO:0008006" key="4">
    <source>
        <dbReference type="Google" id="ProtNLM"/>
    </source>
</evidence>
<accession>A0ABD2FSU2</accession>
<reference evidence="2 3" key="1">
    <citation type="journal article" date="2022" name="G3 (Bethesda)">
        <title>Evaluating Illumina-, Nanopore-, and PacBio-based genome assembly strategies with the bald notothen, Trematomus borchgrevinki.</title>
        <authorList>
            <person name="Rayamajhi N."/>
            <person name="Cheng C.C."/>
            <person name="Catchen J.M."/>
        </authorList>
    </citation>
    <scope>NUCLEOTIDE SEQUENCE [LARGE SCALE GENOMIC DNA]</scope>
    <source>
        <strain evidence="2">AGRC-2024</strain>
    </source>
</reference>